<dbReference type="Gene3D" id="1.10.357.10">
    <property type="entry name" value="Tetracycline Repressor, domain 2"/>
    <property type="match status" value="1"/>
</dbReference>
<protein>
    <submittedName>
        <fullName evidence="4">Transcriptional regulator, TetR family</fullName>
    </submittedName>
</protein>
<dbReference type="SUPFAM" id="SSF48498">
    <property type="entry name" value="Tetracyclin repressor-like, C-terminal domain"/>
    <property type="match status" value="1"/>
</dbReference>
<evidence type="ECO:0000256" key="1">
    <source>
        <dbReference type="ARBA" id="ARBA00023125"/>
    </source>
</evidence>
<dbReference type="STRING" id="1048340.SAMN05444487_11166"/>
<dbReference type="EMBL" id="FNNQ01000011">
    <property type="protein sequence ID" value="SDX16698.1"/>
    <property type="molecule type" value="Genomic_DNA"/>
</dbReference>
<dbReference type="InterPro" id="IPR001647">
    <property type="entry name" value="HTH_TetR"/>
</dbReference>
<sequence>MENKQYLIAEARREQIIKAAIEVLRETGYVSTSLSKIANKANISTGLISYHFSGKEDLINNTLMYLVQQEWVFIKEKVEQKQTPTKKLMAFIEASLAYQGTNRENNIALIEIVFNARTPDNVPYYLIEDDDEDLLNDLLQEILRKGQKSKEFSDFHPQVIATVIRGAISESMLSSQHKLTLEEYNEKLTKSILQMVK</sequence>
<dbReference type="PANTHER" id="PTHR43479">
    <property type="entry name" value="ACREF/ENVCD OPERON REPRESSOR-RELATED"/>
    <property type="match status" value="1"/>
</dbReference>
<dbReference type="OrthoDB" id="2356263at2"/>
<proteinExistence type="predicted"/>
<gene>
    <name evidence="4" type="ORF">SAMN05444487_11166</name>
</gene>
<dbReference type="InterPro" id="IPR023772">
    <property type="entry name" value="DNA-bd_HTH_TetR-type_CS"/>
</dbReference>
<name>A0A1H2ZIB1_9BACL</name>
<dbReference type="RefSeq" id="WP_091740845.1">
    <property type="nucleotide sequence ID" value="NZ_FNNQ01000011.1"/>
</dbReference>
<evidence type="ECO:0000259" key="3">
    <source>
        <dbReference type="PROSITE" id="PS50977"/>
    </source>
</evidence>
<dbReference type="GO" id="GO:0003677">
    <property type="term" value="F:DNA binding"/>
    <property type="evidence" value="ECO:0007669"/>
    <property type="project" value="UniProtKB-UniRule"/>
</dbReference>
<keyword evidence="5" id="KW-1185">Reference proteome</keyword>
<dbReference type="PANTHER" id="PTHR43479:SF11">
    <property type="entry name" value="ACREF_ENVCD OPERON REPRESSOR-RELATED"/>
    <property type="match status" value="1"/>
</dbReference>
<dbReference type="PROSITE" id="PS01081">
    <property type="entry name" value="HTH_TETR_1"/>
    <property type="match status" value="1"/>
</dbReference>
<dbReference type="Proteomes" id="UP000198534">
    <property type="component" value="Unassembled WGS sequence"/>
</dbReference>
<organism evidence="4 5">
    <name type="scientific">Marininema mesophilum</name>
    <dbReference type="NCBI Taxonomy" id="1048340"/>
    <lineage>
        <taxon>Bacteria</taxon>
        <taxon>Bacillati</taxon>
        <taxon>Bacillota</taxon>
        <taxon>Bacilli</taxon>
        <taxon>Bacillales</taxon>
        <taxon>Thermoactinomycetaceae</taxon>
        <taxon>Marininema</taxon>
    </lineage>
</organism>
<reference evidence="4 5" key="1">
    <citation type="submission" date="2016-10" db="EMBL/GenBank/DDBJ databases">
        <authorList>
            <person name="de Groot N.N."/>
        </authorList>
    </citation>
    <scope>NUCLEOTIDE SEQUENCE [LARGE SCALE GENOMIC DNA]</scope>
    <source>
        <strain evidence="4 5">DSM 45610</strain>
    </source>
</reference>
<dbReference type="PRINTS" id="PR00455">
    <property type="entry name" value="HTHTETR"/>
</dbReference>
<dbReference type="SUPFAM" id="SSF46689">
    <property type="entry name" value="Homeodomain-like"/>
    <property type="match status" value="1"/>
</dbReference>
<dbReference type="AlphaFoldDB" id="A0A1H2ZIB1"/>
<keyword evidence="1 2" id="KW-0238">DNA-binding</keyword>
<feature type="domain" description="HTH tetR-type" evidence="3">
    <location>
        <begin position="10"/>
        <end position="70"/>
    </location>
</feature>
<evidence type="ECO:0000313" key="4">
    <source>
        <dbReference type="EMBL" id="SDX16698.1"/>
    </source>
</evidence>
<dbReference type="Pfam" id="PF00440">
    <property type="entry name" value="TetR_N"/>
    <property type="match status" value="1"/>
</dbReference>
<evidence type="ECO:0000256" key="2">
    <source>
        <dbReference type="PROSITE-ProRule" id="PRU00335"/>
    </source>
</evidence>
<accession>A0A1H2ZIB1</accession>
<dbReference type="InterPro" id="IPR050624">
    <property type="entry name" value="HTH-type_Tx_Regulator"/>
</dbReference>
<feature type="DNA-binding region" description="H-T-H motif" evidence="2">
    <location>
        <begin position="33"/>
        <end position="52"/>
    </location>
</feature>
<dbReference type="InterPro" id="IPR036271">
    <property type="entry name" value="Tet_transcr_reg_TetR-rel_C_sf"/>
</dbReference>
<dbReference type="InterPro" id="IPR009057">
    <property type="entry name" value="Homeodomain-like_sf"/>
</dbReference>
<evidence type="ECO:0000313" key="5">
    <source>
        <dbReference type="Proteomes" id="UP000198534"/>
    </source>
</evidence>
<dbReference type="PROSITE" id="PS50977">
    <property type="entry name" value="HTH_TETR_2"/>
    <property type="match status" value="1"/>
</dbReference>